<evidence type="ECO:0000256" key="1">
    <source>
        <dbReference type="SAM" id="SignalP"/>
    </source>
</evidence>
<feature type="chain" id="PRO_5009604522" evidence="1">
    <location>
        <begin position="32"/>
        <end position="364"/>
    </location>
</feature>
<gene>
    <name evidence="2" type="ORF">PYTT_1055</name>
</gene>
<dbReference type="AlphaFoldDB" id="A0A1H6LCL5"/>
<sequence length="364" mass="41987">MDWPCFNHTPPSLKMMSVRFLKAMLSCVCLALIGSSAAVCVHGDARVAVRQGQAEFVPVAKFQERERDRSLWEEMLAMERRLQRFREEGDVEEFGRCAEEWREFWERYRVEGVMAEFERKLEWSEASGGKEGWERDVYAAMRGRVGEVERCWLVYRDAELAMFRFFLGPDSPESRARTVARKGMLTMQFAKCWYQLARHSAWCVGELPVLPDYWEEADPLMRRMKVVKDGGCLPEQRVASALVSEFWRVKMDFYVRMVEEAQQFRVFDVVEGSQFSKEDAVRLNQLFAVSQRAWEDYLLAVQEAVEPIGYFSGSATGMAVDAVTSWMIQQRARTILLYLGAVEEEEAGDADFLSGGWGEVVPVE</sequence>
<keyword evidence="1" id="KW-0732">Signal</keyword>
<accession>A0A1H6LCL5</accession>
<name>A0A1H6LCL5_9BACT</name>
<feature type="signal peptide" evidence="1">
    <location>
        <begin position="1"/>
        <end position="31"/>
    </location>
</feature>
<dbReference type="EMBL" id="LT629973">
    <property type="protein sequence ID" value="SEH82938.1"/>
    <property type="molecule type" value="Genomic_DNA"/>
</dbReference>
<evidence type="ECO:0000313" key="2">
    <source>
        <dbReference type="EMBL" id="SEH82938.1"/>
    </source>
</evidence>
<proteinExistence type="predicted"/>
<dbReference type="Proteomes" id="UP000176204">
    <property type="component" value="Chromosome I"/>
</dbReference>
<dbReference type="KEGG" id="agl:PYTT_1055"/>
<reference evidence="3" key="1">
    <citation type="submission" date="2016-09" db="EMBL/GenBank/DDBJ databases">
        <authorList>
            <person name="Koehorst J."/>
        </authorList>
    </citation>
    <scope>NUCLEOTIDE SEQUENCE [LARGE SCALE GENOMIC DNA]</scope>
</reference>
<protein>
    <submittedName>
        <fullName evidence="2">Uncharacterized protein</fullName>
    </submittedName>
</protein>
<evidence type="ECO:0000313" key="3">
    <source>
        <dbReference type="Proteomes" id="UP000176204"/>
    </source>
</evidence>
<organism evidence="2 3">
    <name type="scientific">Akkermansia glycaniphila</name>
    <dbReference type="NCBI Taxonomy" id="1679444"/>
    <lineage>
        <taxon>Bacteria</taxon>
        <taxon>Pseudomonadati</taxon>
        <taxon>Verrucomicrobiota</taxon>
        <taxon>Verrucomicrobiia</taxon>
        <taxon>Verrucomicrobiales</taxon>
        <taxon>Akkermansiaceae</taxon>
        <taxon>Akkermansia</taxon>
    </lineage>
</organism>
<dbReference type="STRING" id="1679444.PYTT_1055"/>
<keyword evidence="3" id="KW-1185">Reference proteome</keyword>